<dbReference type="InterPro" id="IPR010530">
    <property type="entry name" value="B12D"/>
</dbReference>
<dbReference type="OrthoDB" id="5511684at2759"/>
<organism evidence="3">
    <name type="scientific">Schizophyllum commune (strain H4-8 / FGSC 9210)</name>
    <name type="common">Split gill fungus</name>
    <dbReference type="NCBI Taxonomy" id="578458"/>
    <lineage>
        <taxon>Eukaryota</taxon>
        <taxon>Fungi</taxon>
        <taxon>Dikarya</taxon>
        <taxon>Basidiomycota</taxon>
        <taxon>Agaricomycotina</taxon>
        <taxon>Agaricomycetes</taxon>
        <taxon>Agaricomycetidae</taxon>
        <taxon>Agaricales</taxon>
        <taxon>Schizophyllaceae</taxon>
        <taxon>Schizophyllum</taxon>
    </lineage>
</organism>
<evidence type="ECO:0000313" key="2">
    <source>
        <dbReference type="EMBL" id="EFJ03392.1"/>
    </source>
</evidence>
<gene>
    <name evidence="2" type="ORF">SCHCODRAFT_103308</name>
</gene>
<dbReference type="Proteomes" id="UP000007431">
    <property type="component" value="Unassembled WGS sequence"/>
</dbReference>
<dbReference type="PROSITE" id="PS51257">
    <property type="entry name" value="PROKAR_LIPOPROTEIN"/>
    <property type="match status" value="1"/>
</dbReference>
<keyword evidence="1" id="KW-0472">Membrane</keyword>
<evidence type="ECO:0000256" key="1">
    <source>
        <dbReference type="SAM" id="Phobius"/>
    </source>
</evidence>
<dbReference type="RefSeq" id="XP_003038294.1">
    <property type="nucleotide sequence ID" value="XM_003038248.1"/>
</dbReference>
<proteinExistence type="predicted"/>
<dbReference type="GeneID" id="9589471"/>
<reference evidence="2 3" key="1">
    <citation type="journal article" date="2010" name="Nat. Biotechnol.">
        <title>Genome sequence of the model mushroom Schizophyllum commune.</title>
        <authorList>
            <person name="Ohm R.A."/>
            <person name="de Jong J.F."/>
            <person name="Lugones L.G."/>
            <person name="Aerts A."/>
            <person name="Kothe E."/>
            <person name="Stajich J.E."/>
            <person name="de Vries R.P."/>
            <person name="Record E."/>
            <person name="Levasseur A."/>
            <person name="Baker S.E."/>
            <person name="Bartholomew K.A."/>
            <person name="Coutinho P.M."/>
            <person name="Erdmann S."/>
            <person name="Fowler T.J."/>
            <person name="Gathman A.C."/>
            <person name="Lombard V."/>
            <person name="Henrissat B."/>
            <person name="Knabe N."/>
            <person name="Kuees U."/>
            <person name="Lilly W.W."/>
            <person name="Lindquist E."/>
            <person name="Lucas S."/>
            <person name="Magnuson J.K."/>
            <person name="Piumi F."/>
            <person name="Raudaskoski M."/>
            <person name="Salamov A."/>
            <person name="Schmutz J."/>
            <person name="Schwarze F.W.M.R."/>
            <person name="vanKuyk P.A."/>
            <person name="Horton J.S."/>
            <person name="Grigoriev I.V."/>
            <person name="Woesten H.A.B."/>
        </authorList>
    </citation>
    <scope>NUCLEOTIDE SEQUENCE [LARGE SCALE GENOMIC DNA]</scope>
    <source>
        <strain evidence="3">H4-8 / FGSC 9210</strain>
    </source>
</reference>
<keyword evidence="1" id="KW-0812">Transmembrane</keyword>
<dbReference type="Pfam" id="PF06522">
    <property type="entry name" value="B12D"/>
    <property type="match status" value="1"/>
</dbReference>
<dbReference type="KEGG" id="scm:SCHCO_02624414"/>
<feature type="transmembrane region" description="Helical" evidence="1">
    <location>
        <begin position="20"/>
        <end position="41"/>
    </location>
</feature>
<dbReference type="OMA" id="WYATEAI"/>
<protein>
    <submittedName>
        <fullName evidence="2">Uncharacterized protein</fullName>
    </submittedName>
</protein>
<dbReference type="AlphaFoldDB" id="D8PLG7"/>
<evidence type="ECO:0000313" key="3">
    <source>
        <dbReference type="Proteomes" id="UP000007431"/>
    </source>
</evidence>
<dbReference type="EMBL" id="GL377302">
    <property type="protein sequence ID" value="EFJ03392.1"/>
    <property type="molecule type" value="Genomic_DNA"/>
</dbReference>
<dbReference type="VEuPathDB" id="FungiDB:SCHCODRAFT_02624414"/>
<dbReference type="STRING" id="578458.D8PLG7"/>
<dbReference type="HOGENOM" id="CLU_175748_1_0_1"/>
<feature type="non-terminal residue" evidence="2">
    <location>
        <position position="83"/>
    </location>
</feature>
<dbReference type="InParanoid" id="D8PLG7"/>
<keyword evidence="1" id="KW-1133">Transmembrane helix</keyword>
<name>D8PLG7_SCHCM</name>
<accession>D8PLG7</accession>
<sequence length="83" mass="9810">MSAFNRIRPRFKDWYAVEALPIWIIVGTVGGLACLSVYRAVQAPSVTWTKENPTPWNRIKQDERVKLMQVNQTFDKKWHRDHL</sequence>
<keyword evidence="3" id="KW-1185">Reference proteome</keyword>